<protein>
    <recommendedName>
        <fullName evidence="6 7">Small ribosomal subunit protein uS4</fullName>
    </recommendedName>
</protein>
<evidence type="ECO:0000313" key="10">
    <source>
        <dbReference type="EMBL" id="MDO8168137.1"/>
    </source>
</evidence>
<comment type="subunit">
    <text evidence="7">Part of the 30S ribosomal subunit. Contacts protein S5. The interaction surface between S4 and S5 is involved in control of translational fidelity.</text>
</comment>
<dbReference type="Proteomes" id="UP001172036">
    <property type="component" value="Unassembled WGS sequence"/>
</dbReference>
<dbReference type="SMART" id="SM01390">
    <property type="entry name" value="Ribosomal_S4"/>
    <property type="match status" value="1"/>
</dbReference>
<evidence type="ECO:0000256" key="3">
    <source>
        <dbReference type="ARBA" id="ARBA00022884"/>
    </source>
</evidence>
<keyword evidence="3 7" id="KW-0694">RNA-binding</keyword>
<dbReference type="RefSeq" id="WP_304515340.1">
    <property type="nucleotide sequence ID" value="NZ_JAOSID010000004.1"/>
</dbReference>
<sequence length="201" mass="23592">MSRYIGPTWKISRRLNYSLSQTGKELLNKESKHVHKHKKRKNKLSDYGLQLQEKQKVRFTYCVSEKQFKKIFYNAAKLKGTHGEIFLMLLESRLDRIVNLLDFARTISQARQLISHGHILVDGNKVDVASYQVVPGQKITLKNKSKELIIVKESLNSRKNDKVQYVSLDKNSLVGTYVRHPYRHEFLTDINENLIVEFYNR</sequence>
<dbReference type="EMBL" id="JAOSID010000004">
    <property type="protein sequence ID" value="MDO8168137.1"/>
    <property type="molecule type" value="Genomic_DNA"/>
</dbReference>
<comment type="caution">
    <text evidence="10">The sequence shown here is derived from an EMBL/GenBank/DDBJ whole genome shotgun (WGS) entry which is preliminary data.</text>
</comment>
<organism evidence="10 11">
    <name type="scientific">Candidatus Phytoplasma melaleucae</name>
    <dbReference type="NCBI Taxonomy" id="2982630"/>
    <lineage>
        <taxon>Bacteria</taxon>
        <taxon>Bacillati</taxon>
        <taxon>Mycoplasmatota</taxon>
        <taxon>Mollicutes</taxon>
        <taxon>Acholeplasmatales</taxon>
        <taxon>Acholeplasmataceae</taxon>
        <taxon>Candidatus Phytoplasma</taxon>
    </lineage>
</organism>
<dbReference type="InterPro" id="IPR005709">
    <property type="entry name" value="Ribosomal_uS4_bac-type"/>
</dbReference>
<dbReference type="NCBIfam" id="TIGR01017">
    <property type="entry name" value="rpsD_bact"/>
    <property type="match status" value="1"/>
</dbReference>
<reference evidence="10 11" key="1">
    <citation type="journal article" date="2023" name="Int. J. Syst. Evol. Microbiol.">
        <title>The observation of taxonomic boundaries for the 16SrII and 16SrXXV phytoplasmas using genome-based delimitation.</title>
        <authorList>
            <person name="Rodrigues Jardim B."/>
            <person name="Tran-Nguyen L.T.T."/>
            <person name="Gambley C."/>
            <person name="Al-Sadi A.M."/>
            <person name="Al-Subhi A.M."/>
            <person name="Foissac X."/>
            <person name="Salar P."/>
            <person name="Cai H."/>
            <person name="Yang J.Y."/>
            <person name="Davis R."/>
            <person name="Jones L."/>
            <person name="Rodoni B."/>
            <person name="Constable F.E."/>
        </authorList>
    </citation>
    <scope>NUCLEOTIDE SEQUENCE [LARGE SCALE GENOMIC DNA]</scope>
    <source>
        <strain evidence="10">BAWM-155c</strain>
    </source>
</reference>
<dbReference type="SMART" id="SM00363">
    <property type="entry name" value="S4"/>
    <property type="match status" value="1"/>
</dbReference>
<comment type="function">
    <text evidence="7">One of the primary rRNA binding proteins, it binds directly to 16S rRNA where it nucleates assembly of the body of the 30S subunit.</text>
</comment>
<dbReference type="SUPFAM" id="SSF55174">
    <property type="entry name" value="Alpha-L RNA-binding motif"/>
    <property type="match status" value="1"/>
</dbReference>
<dbReference type="GO" id="GO:0005840">
    <property type="term" value="C:ribosome"/>
    <property type="evidence" value="ECO:0007669"/>
    <property type="project" value="UniProtKB-KW"/>
</dbReference>
<dbReference type="InterPro" id="IPR036986">
    <property type="entry name" value="S4_RNA-bd_sf"/>
</dbReference>
<proteinExistence type="inferred from homology"/>
<dbReference type="Pfam" id="PF00163">
    <property type="entry name" value="Ribosomal_S4"/>
    <property type="match status" value="1"/>
</dbReference>
<dbReference type="PANTHER" id="PTHR11831:SF4">
    <property type="entry name" value="SMALL RIBOSOMAL SUBUNIT PROTEIN US4M"/>
    <property type="match status" value="1"/>
</dbReference>
<dbReference type="NCBIfam" id="NF003717">
    <property type="entry name" value="PRK05327.1"/>
    <property type="match status" value="1"/>
</dbReference>
<dbReference type="CDD" id="cd00165">
    <property type="entry name" value="S4"/>
    <property type="match status" value="1"/>
</dbReference>
<evidence type="ECO:0000256" key="5">
    <source>
        <dbReference type="ARBA" id="ARBA00023274"/>
    </source>
</evidence>
<dbReference type="HAMAP" id="MF_01306_B">
    <property type="entry name" value="Ribosomal_uS4_B"/>
    <property type="match status" value="1"/>
</dbReference>
<dbReference type="Pfam" id="PF01479">
    <property type="entry name" value="S4"/>
    <property type="match status" value="1"/>
</dbReference>
<dbReference type="InterPro" id="IPR001912">
    <property type="entry name" value="Ribosomal_uS4_N"/>
</dbReference>
<keyword evidence="5 7" id="KW-0687">Ribonucleoprotein</keyword>
<accession>A0ABT9DDL9</accession>
<evidence type="ECO:0000256" key="4">
    <source>
        <dbReference type="ARBA" id="ARBA00022980"/>
    </source>
</evidence>
<evidence type="ECO:0000256" key="2">
    <source>
        <dbReference type="ARBA" id="ARBA00022730"/>
    </source>
</evidence>
<name>A0ABT9DDL9_9MOLU</name>
<keyword evidence="11" id="KW-1185">Reference proteome</keyword>
<evidence type="ECO:0000313" key="11">
    <source>
        <dbReference type="Proteomes" id="UP001172036"/>
    </source>
</evidence>
<evidence type="ECO:0000256" key="6">
    <source>
        <dbReference type="ARBA" id="ARBA00035254"/>
    </source>
</evidence>
<evidence type="ECO:0000259" key="9">
    <source>
        <dbReference type="SMART" id="SM01390"/>
    </source>
</evidence>
<keyword evidence="2 7" id="KW-0699">rRNA-binding</keyword>
<evidence type="ECO:0000256" key="7">
    <source>
        <dbReference type="HAMAP-Rule" id="MF_01306"/>
    </source>
</evidence>
<evidence type="ECO:0000256" key="1">
    <source>
        <dbReference type="ARBA" id="ARBA00007465"/>
    </source>
</evidence>
<dbReference type="Gene3D" id="1.10.1050.10">
    <property type="entry name" value="Ribosomal Protein S4 Delta 41, Chain A, domain 1"/>
    <property type="match status" value="1"/>
</dbReference>
<feature type="domain" description="Small ribosomal subunit protein uS4 N-terminal" evidence="9">
    <location>
        <begin position="3"/>
        <end position="91"/>
    </location>
</feature>
<dbReference type="InterPro" id="IPR022801">
    <property type="entry name" value="Ribosomal_uS4"/>
</dbReference>
<gene>
    <name evidence="7 10" type="primary">rpsD</name>
    <name evidence="10" type="ORF">OC680_01395</name>
</gene>
<feature type="domain" description="RNA-binding S4" evidence="8">
    <location>
        <begin position="92"/>
        <end position="156"/>
    </location>
</feature>
<dbReference type="InterPro" id="IPR002942">
    <property type="entry name" value="S4_RNA-bd"/>
</dbReference>
<keyword evidence="4 7" id="KW-0689">Ribosomal protein</keyword>
<dbReference type="PROSITE" id="PS50889">
    <property type="entry name" value="S4"/>
    <property type="match status" value="1"/>
</dbReference>
<evidence type="ECO:0000259" key="8">
    <source>
        <dbReference type="SMART" id="SM00363"/>
    </source>
</evidence>
<comment type="similarity">
    <text evidence="1 7">Belongs to the universal ribosomal protein uS4 family.</text>
</comment>
<comment type="function">
    <text evidence="7">With S5 and S12 plays an important role in translational accuracy.</text>
</comment>
<dbReference type="PANTHER" id="PTHR11831">
    <property type="entry name" value="30S 40S RIBOSOMAL PROTEIN"/>
    <property type="match status" value="1"/>
</dbReference>
<dbReference type="Gene3D" id="3.10.290.10">
    <property type="entry name" value="RNA-binding S4 domain"/>
    <property type="match status" value="1"/>
</dbReference>